<feature type="region of interest" description="Disordered" evidence="1">
    <location>
        <begin position="1"/>
        <end position="36"/>
    </location>
</feature>
<proteinExistence type="predicted"/>
<evidence type="ECO:0000256" key="1">
    <source>
        <dbReference type="SAM" id="MobiDB-lite"/>
    </source>
</evidence>
<dbReference type="NCBIfam" id="TIGR02595">
    <property type="entry name" value="PEP_CTERM"/>
    <property type="match status" value="1"/>
</dbReference>
<comment type="caution">
    <text evidence="3">The sequence shown here is derived from an EMBL/GenBank/DDBJ whole genome shotgun (WGS) entry which is preliminary data.</text>
</comment>
<dbReference type="InterPro" id="IPR013424">
    <property type="entry name" value="Ice-binding_C"/>
</dbReference>
<reference evidence="4" key="1">
    <citation type="journal article" date="2019" name="Int. J. Syst. Evol. Microbiol.">
        <title>The Global Catalogue of Microorganisms (GCM) 10K type strain sequencing project: providing services to taxonomists for standard genome sequencing and annotation.</title>
        <authorList>
            <consortium name="The Broad Institute Genomics Platform"/>
            <consortium name="The Broad Institute Genome Sequencing Center for Infectious Disease"/>
            <person name="Wu L."/>
            <person name="Ma J."/>
        </authorList>
    </citation>
    <scope>NUCLEOTIDE SEQUENCE [LARGE SCALE GENOMIC DNA]</scope>
    <source>
        <strain evidence="4">JCM 16545</strain>
    </source>
</reference>
<accession>A0ABW5DYC3</accession>
<feature type="compositionally biased region" description="Polar residues" evidence="1">
    <location>
        <begin position="1"/>
        <end position="17"/>
    </location>
</feature>
<protein>
    <submittedName>
        <fullName evidence="3">PEP-CTERM sorting domain-containing protein</fullName>
    </submittedName>
</protein>
<dbReference type="Pfam" id="PF07589">
    <property type="entry name" value="PEP-CTERM"/>
    <property type="match status" value="1"/>
</dbReference>
<dbReference type="EMBL" id="JBHUJC010000001">
    <property type="protein sequence ID" value="MFD2275094.1"/>
    <property type="molecule type" value="Genomic_DNA"/>
</dbReference>
<organism evidence="3 4">
    <name type="scientific">Rubritalea spongiae</name>
    <dbReference type="NCBI Taxonomy" id="430797"/>
    <lineage>
        <taxon>Bacteria</taxon>
        <taxon>Pseudomonadati</taxon>
        <taxon>Verrucomicrobiota</taxon>
        <taxon>Verrucomicrobiia</taxon>
        <taxon>Verrucomicrobiales</taxon>
        <taxon>Rubritaleaceae</taxon>
        <taxon>Rubritalea</taxon>
    </lineage>
</organism>
<sequence length="124" mass="12542">MANTEPQHGSIQNQSETDFGDISLLTGGDPGNGTGDSVTFAAGTSVLIAQPLTSQATHGVLITGSITGVNDFDLVLAAFSTNMNNSDGSGAITIDNLNIQAVPEPSSAALLGLGMVALTLRRRA</sequence>
<evidence type="ECO:0000313" key="4">
    <source>
        <dbReference type="Proteomes" id="UP001597297"/>
    </source>
</evidence>
<evidence type="ECO:0000313" key="3">
    <source>
        <dbReference type="EMBL" id="MFD2275094.1"/>
    </source>
</evidence>
<feature type="domain" description="Ice-binding protein C-terminal" evidence="2">
    <location>
        <begin position="101"/>
        <end position="123"/>
    </location>
</feature>
<name>A0ABW5DYC3_9BACT</name>
<dbReference type="RefSeq" id="WP_377095839.1">
    <property type="nucleotide sequence ID" value="NZ_JBHSJM010000001.1"/>
</dbReference>
<keyword evidence="4" id="KW-1185">Reference proteome</keyword>
<gene>
    <name evidence="3" type="ORF">ACFSQZ_01305</name>
</gene>
<dbReference type="Proteomes" id="UP001597297">
    <property type="component" value="Unassembled WGS sequence"/>
</dbReference>
<evidence type="ECO:0000259" key="2">
    <source>
        <dbReference type="Pfam" id="PF07589"/>
    </source>
</evidence>